<dbReference type="PANTHER" id="PTHR38468">
    <property type="entry name" value="SLL0939 PROTEIN"/>
    <property type="match status" value="1"/>
</dbReference>
<name>A0A5B2W229_9HYPH</name>
<dbReference type="Proteomes" id="UP000323142">
    <property type="component" value="Unassembled WGS sequence"/>
</dbReference>
<sequence length="118" mass="12706">MGIEVAGVGIILVGAIAATLVFVYGGLVTVGWPAAYHRYRANLGRGILLGLELLVAADIIGTVAVTPSVENLLILGLIILIRTFLSFSLEVEIEGRWPWRRASTEGHESGGERRPERL</sequence>
<feature type="transmembrane region" description="Helical" evidence="1">
    <location>
        <begin position="72"/>
        <end position="91"/>
    </location>
</feature>
<evidence type="ECO:0000313" key="2">
    <source>
        <dbReference type="EMBL" id="KAA2244289.1"/>
    </source>
</evidence>
<reference evidence="2 3" key="2">
    <citation type="submission" date="2019-09" db="EMBL/GenBank/DDBJ databases">
        <authorList>
            <person name="Jin C."/>
        </authorList>
    </citation>
    <scope>NUCLEOTIDE SEQUENCE [LARGE SCALE GENOMIC DNA]</scope>
    <source>
        <strain evidence="2 3">BN140002</strain>
    </source>
</reference>
<keyword evidence="1" id="KW-1133">Transmembrane helix</keyword>
<gene>
    <name evidence="2" type="ORF">F0L46_00880</name>
</gene>
<dbReference type="Pfam" id="PF07784">
    <property type="entry name" value="DUF1622"/>
    <property type="match status" value="1"/>
</dbReference>
<comment type="caution">
    <text evidence="2">The sequence shown here is derived from an EMBL/GenBank/DDBJ whole genome shotgun (WGS) entry which is preliminary data.</text>
</comment>
<feature type="transmembrane region" description="Helical" evidence="1">
    <location>
        <begin position="6"/>
        <end position="35"/>
    </location>
</feature>
<dbReference type="OrthoDB" id="9812897at2"/>
<dbReference type="PANTHER" id="PTHR38468:SF1">
    <property type="entry name" value="SLL0939 PROTEIN"/>
    <property type="match status" value="1"/>
</dbReference>
<evidence type="ECO:0000256" key="1">
    <source>
        <dbReference type="SAM" id="Phobius"/>
    </source>
</evidence>
<keyword evidence="1" id="KW-0472">Membrane</keyword>
<keyword evidence="1" id="KW-0812">Transmembrane</keyword>
<protein>
    <submittedName>
        <fullName evidence="2">DUF1622 domain-containing protein</fullName>
    </submittedName>
</protein>
<dbReference type="InterPro" id="IPR012427">
    <property type="entry name" value="DUF1622"/>
</dbReference>
<keyword evidence="3" id="KW-1185">Reference proteome</keyword>
<evidence type="ECO:0000313" key="3">
    <source>
        <dbReference type="Proteomes" id="UP000323142"/>
    </source>
</evidence>
<dbReference type="AlphaFoldDB" id="A0A5B2W229"/>
<reference evidence="2 3" key="1">
    <citation type="submission" date="2019-09" db="EMBL/GenBank/DDBJ databases">
        <title>Salinarimonas rosea gen. nov., sp. nov., a new member of the a-2 subgroup of the Proteobacteria.</title>
        <authorList>
            <person name="Liu J."/>
        </authorList>
    </citation>
    <scope>NUCLEOTIDE SEQUENCE [LARGE SCALE GENOMIC DNA]</scope>
    <source>
        <strain evidence="2 3">BN140002</strain>
    </source>
</reference>
<accession>A0A5B2W229</accession>
<organism evidence="2 3">
    <name type="scientific">Salinarimonas soli</name>
    <dbReference type="NCBI Taxonomy" id="1638099"/>
    <lineage>
        <taxon>Bacteria</taxon>
        <taxon>Pseudomonadati</taxon>
        <taxon>Pseudomonadota</taxon>
        <taxon>Alphaproteobacteria</taxon>
        <taxon>Hyphomicrobiales</taxon>
        <taxon>Salinarimonadaceae</taxon>
        <taxon>Salinarimonas</taxon>
    </lineage>
</organism>
<dbReference type="EMBL" id="VUOA01000003">
    <property type="protein sequence ID" value="KAA2244289.1"/>
    <property type="molecule type" value="Genomic_DNA"/>
</dbReference>
<proteinExistence type="predicted"/>
<feature type="transmembrane region" description="Helical" evidence="1">
    <location>
        <begin position="47"/>
        <end position="66"/>
    </location>
</feature>